<organism evidence="1 2">
    <name type="scientific">Laceyella putida</name>
    <dbReference type="NCBI Taxonomy" id="110101"/>
    <lineage>
        <taxon>Bacteria</taxon>
        <taxon>Bacillati</taxon>
        <taxon>Bacillota</taxon>
        <taxon>Bacilli</taxon>
        <taxon>Bacillales</taxon>
        <taxon>Thermoactinomycetaceae</taxon>
        <taxon>Laceyella</taxon>
    </lineage>
</organism>
<evidence type="ECO:0000313" key="2">
    <source>
        <dbReference type="Proteomes" id="UP001596500"/>
    </source>
</evidence>
<dbReference type="RefSeq" id="WP_379864059.1">
    <property type="nucleotide sequence ID" value="NZ_JBHTBW010000019.1"/>
</dbReference>
<reference evidence="2" key="1">
    <citation type="journal article" date="2019" name="Int. J. Syst. Evol. Microbiol.">
        <title>The Global Catalogue of Microorganisms (GCM) 10K type strain sequencing project: providing services to taxonomists for standard genome sequencing and annotation.</title>
        <authorList>
            <consortium name="The Broad Institute Genomics Platform"/>
            <consortium name="The Broad Institute Genome Sequencing Center for Infectious Disease"/>
            <person name="Wu L."/>
            <person name="Ma J."/>
        </authorList>
    </citation>
    <scope>NUCLEOTIDE SEQUENCE [LARGE SCALE GENOMIC DNA]</scope>
    <source>
        <strain evidence="2">CGMCC 1.12942</strain>
    </source>
</reference>
<keyword evidence="2" id="KW-1185">Reference proteome</keyword>
<dbReference type="EMBL" id="JBHTBW010000019">
    <property type="protein sequence ID" value="MFC7440774.1"/>
    <property type="molecule type" value="Genomic_DNA"/>
</dbReference>
<dbReference type="Proteomes" id="UP001596500">
    <property type="component" value="Unassembled WGS sequence"/>
</dbReference>
<protein>
    <submittedName>
        <fullName evidence="1">Uncharacterized protein</fullName>
    </submittedName>
</protein>
<evidence type="ECO:0000313" key="1">
    <source>
        <dbReference type="EMBL" id="MFC7440774.1"/>
    </source>
</evidence>
<proteinExistence type="predicted"/>
<gene>
    <name evidence="1" type="ORF">ACFQNG_06375</name>
</gene>
<comment type="caution">
    <text evidence="1">The sequence shown here is derived from an EMBL/GenBank/DDBJ whole genome shotgun (WGS) entry which is preliminary data.</text>
</comment>
<sequence length="57" mass="6524">MFLDRFFNRNEKNIYRKGEGDDESVGNSVSEERRGMMGVGLLNQAGYQLFFFLALGV</sequence>
<accession>A0ABW2RIJ9</accession>
<name>A0ABW2RIJ9_9BACL</name>